<keyword evidence="3" id="KW-1185">Reference proteome</keyword>
<feature type="region of interest" description="Disordered" evidence="1">
    <location>
        <begin position="131"/>
        <end position="187"/>
    </location>
</feature>
<reference evidence="2" key="2">
    <citation type="submission" date="2023-05" db="EMBL/GenBank/DDBJ databases">
        <authorList>
            <consortium name="Lawrence Berkeley National Laboratory"/>
            <person name="Steindorff A."/>
            <person name="Hensen N."/>
            <person name="Bonometti L."/>
            <person name="Westerberg I."/>
            <person name="Brannstrom I.O."/>
            <person name="Guillou S."/>
            <person name="Cros-Aarteil S."/>
            <person name="Calhoun S."/>
            <person name="Haridas S."/>
            <person name="Kuo A."/>
            <person name="Mondo S."/>
            <person name="Pangilinan J."/>
            <person name="Riley R."/>
            <person name="Labutti K."/>
            <person name="Andreopoulos B."/>
            <person name="Lipzen A."/>
            <person name="Chen C."/>
            <person name="Yanf M."/>
            <person name="Daum C."/>
            <person name="Ng V."/>
            <person name="Clum A."/>
            <person name="Ohm R."/>
            <person name="Martin F."/>
            <person name="Silar P."/>
            <person name="Natvig D."/>
            <person name="Lalanne C."/>
            <person name="Gautier V."/>
            <person name="Ament-Velasquez S.L."/>
            <person name="Kruys A."/>
            <person name="Hutchinson M.I."/>
            <person name="Powell A.J."/>
            <person name="Barry K."/>
            <person name="Miller A.N."/>
            <person name="Grigoriev I.V."/>
            <person name="Debuchy R."/>
            <person name="Gladieux P."/>
            <person name="Thoren M.H."/>
            <person name="Johannesson H."/>
        </authorList>
    </citation>
    <scope>NUCLEOTIDE SEQUENCE</scope>
    <source>
        <strain evidence="2">CBS 123565</strain>
    </source>
</reference>
<evidence type="ECO:0000313" key="3">
    <source>
        <dbReference type="Proteomes" id="UP001304895"/>
    </source>
</evidence>
<evidence type="ECO:0000256" key="1">
    <source>
        <dbReference type="SAM" id="MobiDB-lite"/>
    </source>
</evidence>
<dbReference type="AlphaFoldDB" id="A0AAN6UQV5"/>
<comment type="caution">
    <text evidence="2">The sequence shown here is derived from an EMBL/GenBank/DDBJ whole genome shotgun (WGS) entry which is preliminary data.</text>
</comment>
<feature type="compositionally biased region" description="Polar residues" evidence="1">
    <location>
        <begin position="150"/>
        <end position="171"/>
    </location>
</feature>
<feature type="region of interest" description="Disordered" evidence="1">
    <location>
        <begin position="366"/>
        <end position="402"/>
    </location>
</feature>
<feature type="compositionally biased region" description="Basic residues" evidence="1">
    <location>
        <begin position="249"/>
        <end position="259"/>
    </location>
</feature>
<reference evidence="2" key="1">
    <citation type="journal article" date="2023" name="Mol. Phylogenet. Evol.">
        <title>Genome-scale phylogeny and comparative genomics of the fungal order Sordariales.</title>
        <authorList>
            <person name="Hensen N."/>
            <person name="Bonometti L."/>
            <person name="Westerberg I."/>
            <person name="Brannstrom I.O."/>
            <person name="Guillou S."/>
            <person name="Cros-Aarteil S."/>
            <person name="Calhoun S."/>
            <person name="Haridas S."/>
            <person name="Kuo A."/>
            <person name="Mondo S."/>
            <person name="Pangilinan J."/>
            <person name="Riley R."/>
            <person name="LaButti K."/>
            <person name="Andreopoulos B."/>
            <person name="Lipzen A."/>
            <person name="Chen C."/>
            <person name="Yan M."/>
            <person name="Daum C."/>
            <person name="Ng V."/>
            <person name="Clum A."/>
            <person name="Steindorff A."/>
            <person name="Ohm R.A."/>
            <person name="Martin F."/>
            <person name="Silar P."/>
            <person name="Natvig D.O."/>
            <person name="Lalanne C."/>
            <person name="Gautier V."/>
            <person name="Ament-Velasquez S.L."/>
            <person name="Kruys A."/>
            <person name="Hutchinson M.I."/>
            <person name="Powell A.J."/>
            <person name="Barry K."/>
            <person name="Miller A.N."/>
            <person name="Grigoriev I.V."/>
            <person name="Debuchy R."/>
            <person name="Gladieux P."/>
            <person name="Hiltunen Thoren M."/>
            <person name="Johannesson H."/>
        </authorList>
    </citation>
    <scope>NUCLEOTIDE SEQUENCE</scope>
    <source>
        <strain evidence="2">CBS 123565</strain>
    </source>
</reference>
<proteinExistence type="predicted"/>
<name>A0AAN6UQV5_9PEZI</name>
<feature type="region of interest" description="Disordered" evidence="1">
    <location>
        <begin position="200"/>
        <end position="267"/>
    </location>
</feature>
<feature type="compositionally biased region" description="Pro residues" evidence="1">
    <location>
        <begin position="212"/>
        <end position="224"/>
    </location>
</feature>
<accession>A0AAN6UQV5</accession>
<sequence>MPVVPGNDAPRGRYGCGQRLRRRCHLPGSSKRERTCSTCRLLTWPAGMGAARTWTLARGLQDQNATARFPALATAERVPRASAAARCKRWRPGRRPLERFRHPRLVQQPQRPAVFQAHTASDGRGVRVSLQGERPAAPTPPRCGPWPSSRPGTTAASRPFGLSTSTVSRPTRTARRTWMASSAGTTPYTTATCVPSATFATRAADGSRSPVRNPPPRPPRPPPRSWQGCPTSRTTLTSGRPRCGVVKPCPRRRNQRGLHRPMPAPAESTTQMQIYDSCWAIRAVGARAPGSLRGRIGYATPFPSCNISVCRGKQDKPPMLLHAAALTPFHPPKRPPQTIHQRARVQLEAEEYAVMVPIAAVKAARRRNVSHAHDTKSPFDPNTPSPARGRQRRTHHTEPNVNNSQAAIARMFPRQEGRPCTCMYVGKEGQRTYVCRKGNPGPAAWRTQQTGSPARVLRR</sequence>
<feature type="region of interest" description="Disordered" evidence="1">
    <location>
        <begin position="440"/>
        <end position="459"/>
    </location>
</feature>
<dbReference type="Proteomes" id="UP001304895">
    <property type="component" value="Unassembled WGS sequence"/>
</dbReference>
<dbReference type="EMBL" id="MU853403">
    <property type="protein sequence ID" value="KAK4137040.1"/>
    <property type="molecule type" value="Genomic_DNA"/>
</dbReference>
<feature type="compositionally biased region" description="Polar residues" evidence="1">
    <location>
        <begin position="228"/>
        <end position="238"/>
    </location>
</feature>
<protein>
    <submittedName>
        <fullName evidence="2">Uncharacterized protein</fullName>
    </submittedName>
</protein>
<gene>
    <name evidence="2" type="ORF">BT67DRAFT_200043</name>
</gene>
<evidence type="ECO:0000313" key="2">
    <source>
        <dbReference type="EMBL" id="KAK4137040.1"/>
    </source>
</evidence>
<organism evidence="2 3">
    <name type="scientific">Trichocladium antarcticum</name>
    <dbReference type="NCBI Taxonomy" id="1450529"/>
    <lineage>
        <taxon>Eukaryota</taxon>
        <taxon>Fungi</taxon>
        <taxon>Dikarya</taxon>
        <taxon>Ascomycota</taxon>
        <taxon>Pezizomycotina</taxon>
        <taxon>Sordariomycetes</taxon>
        <taxon>Sordariomycetidae</taxon>
        <taxon>Sordariales</taxon>
        <taxon>Chaetomiaceae</taxon>
        <taxon>Trichocladium</taxon>
    </lineage>
</organism>